<dbReference type="GO" id="GO:0000287">
    <property type="term" value="F:magnesium ion binding"/>
    <property type="evidence" value="ECO:0007669"/>
    <property type="project" value="InterPro"/>
</dbReference>
<evidence type="ECO:0000256" key="5">
    <source>
        <dbReference type="ARBA" id="ARBA00023052"/>
    </source>
</evidence>
<evidence type="ECO:0000259" key="9">
    <source>
        <dbReference type="Pfam" id="PF02775"/>
    </source>
</evidence>
<feature type="domain" description="Thiamine pyrophosphate enzyme TPP-binding" evidence="9">
    <location>
        <begin position="531"/>
        <end position="655"/>
    </location>
</feature>
<dbReference type="CDD" id="cd07035">
    <property type="entry name" value="TPP_PYR_POX_like"/>
    <property type="match status" value="1"/>
</dbReference>
<evidence type="ECO:0008006" key="13">
    <source>
        <dbReference type="Google" id="ProtNLM"/>
    </source>
</evidence>
<dbReference type="InterPro" id="IPR045229">
    <property type="entry name" value="TPP_enz"/>
</dbReference>
<evidence type="ECO:0000256" key="1">
    <source>
        <dbReference type="ARBA" id="ARBA00001946"/>
    </source>
</evidence>
<dbReference type="InterPro" id="IPR029035">
    <property type="entry name" value="DHS-like_NAD/FAD-binding_dom"/>
</dbReference>
<dbReference type="STRING" id="1943.AQJ64_17330"/>
<dbReference type="InterPro" id="IPR012001">
    <property type="entry name" value="Thiamin_PyroP_enz_TPP-bd_dom"/>
</dbReference>
<dbReference type="GO" id="GO:0050660">
    <property type="term" value="F:flavin adenine dinucleotide binding"/>
    <property type="evidence" value="ECO:0007669"/>
    <property type="project" value="TreeGrafter"/>
</dbReference>
<dbReference type="Proteomes" id="UP000052982">
    <property type="component" value="Unassembled WGS sequence"/>
</dbReference>
<dbReference type="SUPFAM" id="SSF52467">
    <property type="entry name" value="DHS-like NAD/FAD-binding domain"/>
    <property type="match status" value="1"/>
</dbReference>
<evidence type="ECO:0000259" key="10">
    <source>
        <dbReference type="Pfam" id="PF02776"/>
    </source>
</evidence>
<feature type="compositionally biased region" description="Basic and acidic residues" evidence="7">
    <location>
        <begin position="672"/>
        <end position="687"/>
    </location>
</feature>
<dbReference type="InterPro" id="IPR012000">
    <property type="entry name" value="Thiamin_PyroP_enz_cen_dom"/>
</dbReference>
<dbReference type="GO" id="GO:0009097">
    <property type="term" value="P:isoleucine biosynthetic process"/>
    <property type="evidence" value="ECO:0007669"/>
    <property type="project" value="TreeGrafter"/>
</dbReference>
<dbReference type="PROSITE" id="PS00187">
    <property type="entry name" value="TPP_ENZYMES"/>
    <property type="match status" value="1"/>
</dbReference>
<dbReference type="RefSeq" id="WP_055632540.1">
    <property type="nucleotide sequence ID" value="NZ_JBIRTR010000016.1"/>
</dbReference>
<name>A0A101T096_9ACTN</name>
<dbReference type="InterPro" id="IPR029061">
    <property type="entry name" value="THDP-binding"/>
</dbReference>
<accession>A0A101T096</accession>
<dbReference type="InterPro" id="IPR011766">
    <property type="entry name" value="TPP_enzyme_TPP-bd"/>
</dbReference>
<dbReference type="Pfam" id="PF02776">
    <property type="entry name" value="TPP_enzyme_N"/>
    <property type="match status" value="1"/>
</dbReference>
<keyword evidence="4" id="KW-0479">Metal-binding</keyword>
<dbReference type="PANTHER" id="PTHR18968:SF166">
    <property type="entry name" value="2-HYDROXYACYL-COA LYASE 2"/>
    <property type="match status" value="1"/>
</dbReference>
<feature type="domain" description="Thiamine pyrophosphate enzyme N-terminal TPP-binding" evidence="10">
    <location>
        <begin position="118"/>
        <end position="226"/>
    </location>
</feature>
<evidence type="ECO:0000256" key="2">
    <source>
        <dbReference type="ARBA" id="ARBA00001964"/>
    </source>
</evidence>
<dbReference type="SUPFAM" id="SSF52518">
    <property type="entry name" value="Thiamin diphosphate-binding fold (THDP-binding)"/>
    <property type="match status" value="2"/>
</dbReference>
<protein>
    <recommendedName>
        <fullName evidence="13">Thiamine pyrophosphate-binding protein</fullName>
    </recommendedName>
</protein>
<dbReference type="InterPro" id="IPR000399">
    <property type="entry name" value="TPP-bd_CS"/>
</dbReference>
<feature type="domain" description="Thiamine pyrophosphate enzyme central" evidence="8">
    <location>
        <begin position="304"/>
        <end position="439"/>
    </location>
</feature>
<dbReference type="GO" id="GO:0009099">
    <property type="term" value="P:L-valine biosynthetic process"/>
    <property type="evidence" value="ECO:0007669"/>
    <property type="project" value="TreeGrafter"/>
</dbReference>
<dbReference type="GO" id="GO:0005948">
    <property type="term" value="C:acetolactate synthase complex"/>
    <property type="evidence" value="ECO:0007669"/>
    <property type="project" value="TreeGrafter"/>
</dbReference>
<evidence type="ECO:0000256" key="6">
    <source>
        <dbReference type="RuleBase" id="RU362132"/>
    </source>
</evidence>
<keyword evidence="5 6" id="KW-0786">Thiamine pyrophosphate</keyword>
<dbReference type="CDD" id="cd00568">
    <property type="entry name" value="TPP_enzymes"/>
    <property type="match status" value="1"/>
</dbReference>
<evidence type="ECO:0000256" key="4">
    <source>
        <dbReference type="ARBA" id="ARBA00022723"/>
    </source>
</evidence>
<dbReference type="Gene3D" id="3.40.50.970">
    <property type="match status" value="2"/>
</dbReference>
<evidence type="ECO:0000313" key="11">
    <source>
        <dbReference type="EMBL" id="KUN83418.1"/>
    </source>
</evidence>
<dbReference type="Pfam" id="PF00205">
    <property type="entry name" value="TPP_enzyme_M"/>
    <property type="match status" value="1"/>
</dbReference>
<dbReference type="OrthoDB" id="4494979at2"/>
<keyword evidence="12" id="KW-1185">Reference proteome</keyword>
<gene>
    <name evidence="11" type="ORF">AQJ64_17330</name>
</gene>
<dbReference type="GO" id="GO:0030976">
    <property type="term" value="F:thiamine pyrophosphate binding"/>
    <property type="evidence" value="ECO:0007669"/>
    <property type="project" value="InterPro"/>
</dbReference>
<feature type="region of interest" description="Disordered" evidence="7">
    <location>
        <begin position="665"/>
        <end position="693"/>
    </location>
</feature>
<evidence type="ECO:0000259" key="8">
    <source>
        <dbReference type="Pfam" id="PF00205"/>
    </source>
</evidence>
<proteinExistence type="inferred from homology"/>
<comment type="similarity">
    <text evidence="3 6">Belongs to the TPP enzyme family.</text>
</comment>
<reference evidence="11 12" key="1">
    <citation type="submission" date="2015-10" db="EMBL/GenBank/DDBJ databases">
        <title>Draft genome sequence of Streptomyces griseoruber DSM 40281, type strain for the species Streptomyces griseoruber.</title>
        <authorList>
            <person name="Ruckert C."/>
            <person name="Winkler A."/>
            <person name="Kalinowski J."/>
            <person name="Kampfer P."/>
            <person name="Glaeser S."/>
        </authorList>
    </citation>
    <scope>NUCLEOTIDE SEQUENCE [LARGE SCALE GENOMIC DNA]</scope>
    <source>
        <strain evidence="11 12">DSM 40281</strain>
    </source>
</reference>
<comment type="cofactor">
    <cofactor evidence="1">
        <name>Mg(2+)</name>
        <dbReference type="ChEBI" id="CHEBI:18420"/>
    </cofactor>
</comment>
<dbReference type="Gene3D" id="3.40.50.1220">
    <property type="entry name" value="TPP-binding domain"/>
    <property type="match status" value="1"/>
</dbReference>
<evidence type="ECO:0000256" key="3">
    <source>
        <dbReference type="ARBA" id="ARBA00007812"/>
    </source>
</evidence>
<organism evidence="11 12">
    <name type="scientific">Streptomyces griseoruber</name>
    <dbReference type="NCBI Taxonomy" id="1943"/>
    <lineage>
        <taxon>Bacteria</taxon>
        <taxon>Bacillati</taxon>
        <taxon>Actinomycetota</taxon>
        <taxon>Actinomycetes</taxon>
        <taxon>Kitasatosporales</taxon>
        <taxon>Streptomycetaceae</taxon>
        <taxon>Streptomyces</taxon>
    </lineage>
</organism>
<evidence type="ECO:0000256" key="7">
    <source>
        <dbReference type="SAM" id="MobiDB-lite"/>
    </source>
</evidence>
<dbReference type="EMBL" id="LMWW01000023">
    <property type="protein sequence ID" value="KUN83418.1"/>
    <property type="molecule type" value="Genomic_DNA"/>
</dbReference>
<dbReference type="Pfam" id="PF02775">
    <property type="entry name" value="TPP_enzyme_C"/>
    <property type="match status" value="1"/>
</dbReference>
<sequence length="693" mass="74170">MTIVDRPETKIDGRWEITLRPDLSPAHDAVLELSRDGDSLSVKIESADGTGTGEGFVDGSRLSWTMTFGHLPAPWRFRAEIDGDVLEGRAEAEFGQFKMIASMEGVRAGSDARVAFREGSEALVETLTACGVEYVFGYSGGMTTSVQRSVVGQGVPNVNARTELSAAWMSYGYNRVKRRAASATLMWCVGSLHAAPVVLAAKLDSTPLVYMLMENAAVWDLRDALQDGTELYSAFKPLAKYVRRIVDGQDLPLAVRQAVLAASTGKFGPAVLDLTHEAMYQKTTIKTEPLTLPSPPAADEEAVRRTIELIKSASRPVLLAGAGVHMADATAELRRFVEATGIPVVSSGPGGRGVLPDDHPLYAGDMSGWGYFGTGTQLAEEADLWIAVGFSFSQTATASWSLAKPEKVVHVDIEQAQLGRIFQPTVGVVADAGKFLAQLSGRLEASGLRRSDGGDPARLAKIAQAKESYLQLLSSFVGADPIMPAAVGQALAQEVPPDTILVNDEGFMVPGMVFREDKYPSGFANPLGFHYDSLGSTLPVAIGAKLAAPDRLVVSVGGDGGFYYDSSDLSVLAERNLKVVCIVLNNGGLYGGRRGREHGVNALPLTHWTDLPEETDYTTIARSMGVPGERVEKADDIAPAIRRAIEADGPYFIEVMTSGSTLHLSLNGWPDPDPKTTRKFGHGDRSVEGSWPS</sequence>
<dbReference type="GO" id="GO:0003984">
    <property type="term" value="F:acetolactate synthase activity"/>
    <property type="evidence" value="ECO:0007669"/>
    <property type="project" value="TreeGrafter"/>
</dbReference>
<evidence type="ECO:0000313" key="12">
    <source>
        <dbReference type="Proteomes" id="UP000052982"/>
    </source>
</evidence>
<dbReference type="AlphaFoldDB" id="A0A101T096"/>
<comment type="caution">
    <text evidence="11">The sequence shown here is derived from an EMBL/GenBank/DDBJ whole genome shotgun (WGS) entry which is preliminary data.</text>
</comment>
<dbReference type="PANTHER" id="PTHR18968">
    <property type="entry name" value="THIAMINE PYROPHOSPHATE ENZYMES"/>
    <property type="match status" value="1"/>
</dbReference>
<comment type="cofactor">
    <cofactor evidence="2">
        <name>thiamine diphosphate</name>
        <dbReference type="ChEBI" id="CHEBI:58937"/>
    </cofactor>
</comment>